<protein>
    <submittedName>
        <fullName evidence="1">Sulfur carrier protein ThiS</fullName>
    </submittedName>
</protein>
<dbReference type="Gene3D" id="3.10.20.30">
    <property type="match status" value="1"/>
</dbReference>
<dbReference type="AlphaFoldDB" id="A0AAN3TUD7"/>
<dbReference type="PANTHER" id="PTHR34472:SF1">
    <property type="entry name" value="SULFUR CARRIER PROTEIN THIS"/>
    <property type="match status" value="1"/>
</dbReference>
<dbReference type="EMBL" id="AAXDPX010000034">
    <property type="protein sequence ID" value="EGO6681070.1"/>
    <property type="molecule type" value="Genomic_DNA"/>
</dbReference>
<dbReference type="InterPro" id="IPR010035">
    <property type="entry name" value="Thi_S"/>
</dbReference>
<dbReference type="InterPro" id="IPR003749">
    <property type="entry name" value="ThiS/MoaD-like"/>
</dbReference>
<dbReference type="RefSeq" id="WP_105277821.1">
    <property type="nucleotide sequence ID" value="NZ_CP027520.1"/>
</dbReference>
<comment type="caution">
    <text evidence="1">The sequence shown here is derived from an EMBL/GenBank/DDBJ whole genome shotgun (WGS) entry which is preliminary data.</text>
</comment>
<name>A0AAN3TUD7_ECOLX</name>
<proteinExistence type="predicted"/>
<evidence type="ECO:0000313" key="1">
    <source>
        <dbReference type="EMBL" id="EGO6681070.1"/>
    </source>
</evidence>
<evidence type="ECO:0000313" key="2">
    <source>
        <dbReference type="Proteomes" id="UP000600030"/>
    </source>
</evidence>
<dbReference type="Pfam" id="PF02597">
    <property type="entry name" value="ThiS"/>
    <property type="match status" value="1"/>
</dbReference>
<dbReference type="NCBIfam" id="TIGR01683">
    <property type="entry name" value="thiS"/>
    <property type="match status" value="1"/>
</dbReference>
<dbReference type="InterPro" id="IPR016155">
    <property type="entry name" value="Mopterin_synth/thiamin_S_b"/>
</dbReference>
<dbReference type="SUPFAM" id="SSF54285">
    <property type="entry name" value="MoaD/ThiS"/>
    <property type="match status" value="1"/>
</dbReference>
<dbReference type="InterPro" id="IPR012675">
    <property type="entry name" value="Beta-grasp_dom_sf"/>
</dbReference>
<gene>
    <name evidence="1" type="primary">thiS</name>
    <name evidence="1" type="ORF">GTP92_22580</name>
</gene>
<sequence>MQILFNDQPMQCVAGLTVHDLLEQLNQQQTGAALAINQQIIPREQWAQHIVQDGDQILLFQVIAGG</sequence>
<dbReference type="Proteomes" id="UP000600030">
    <property type="component" value="Unassembled WGS sequence"/>
</dbReference>
<reference evidence="1" key="1">
    <citation type="submission" date="2020-01" db="EMBL/GenBank/DDBJ databases">
        <authorList>
            <consortium name="GenomeTrakr network: Whole genome sequencing for foodborne pathogen traceback"/>
        </authorList>
    </citation>
    <scope>NUCLEOTIDE SEQUENCE</scope>
    <source>
        <strain evidence="1">PSU-2311</strain>
    </source>
</reference>
<organism evidence="1 2">
    <name type="scientific">Escherichia coli</name>
    <dbReference type="NCBI Taxonomy" id="562"/>
    <lineage>
        <taxon>Bacteria</taxon>
        <taxon>Pseudomonadati</taxon>
        <taxon>Pseudomonadota</taxon>
        <taxon>Gammaproteobacteria</taxon>
        <taxon>Enterobacterales</taxon>
        <taxon>Enterobacteriaceae</taxon>
        <taxon>Escherichia</taxon>
    </lineage>
</organism>
<dbReference type="PANTHER" id="PTHR34472">
    <property type="entry name" value="SULFUR CARRIER PROTEIN THIS"/>
    <property type="match status" value="1"/>
</dbReference>
<accession>A0AAN3TUD7</accession>
<dbReference type="CDD" id="cd00565">
    <property type="entry name" value="Ubl_ThiS"/>
    <property type="match status" value="1"/>
</dbReference>